<keyword evidence="4" id="KW-1185">Reference proteome</keyword>
<comment type="caution">
    <text evidence="3">The sequence shown here is derived from an EMBL/GenBank/DDBJ whole genome shotgun (WGS) entry which is preliminary data.</text>
</comment>
<protein>
    <recommendedName>
        <fullName evidence="2">Alpha/beta hydrolase fold-3 domain-containing protein</fullName>
    </recommendedName>
</protein>
<reference evidence="3 4" key="1">
    <citation type="journal article" date="2017" name="Nat. Commun.">
        <title>Genome assembly with in vitro proximity ligation data and whole-genome triplication in lettuce.</title>
        <authorList>
            <person name="Reyes-Chin-Wo S."/>
            <person name="Wang Z."/>
            <person name="Yang X."/>
            <person name="Kozik A."/>
            <person name="Arikit S."/>
            <person name="Song C."/>
            <person name="Xia L."/>
            <person name="Froenicke L."/>
            <person name="Lavelle D.O."/>
            <person name="Truco M.J."/>
            <person name="Xia R."/>
            <person name="Zhu S."/>
            <person name="Xu C."/>
            <person name="Xu H."/>
            <person name="Xu X."/>
            <person name="Cox K."/>
            <person name="Korf I."/>
            <person name="Meyers B.C."/>
            <person name="Michelmore R.W."/>
        </authorList>
    </citation>
    <scope>NUCLEOTIDE SEQUENCE [LARGE SCALE GENOMIC DNA]</scope>
    <source>
        <strain evidence="4">cv. Salinas</strain>
        <tissue evidence="3">Seedlings</tissue>
    </source>
</reference>
<evidence type="ECO:0000256" key="1">
    <source>
        <dbReference type="ARBA" id="ARBA00010515"/>
    </source>
</evidence>
<dbReference type="Pfam" id="PF07859">
    <property type="entry name" value="Abhydrolase_3"/>
    <property type="match status" value="1"/>
</dbReference>
<evidence type="ECO:0000313" key="4">
    <source>
        <dbReference type="Proteomes" id="UP000235145"/>
    </source>
</evidence>
<accession>A0A9R1VR60</accession>
<dbReference type="Proteomes" id="UP000235145">
    <property type="component" value="Unassembled WGS sequence"/>
</dbReference>
<comment type="similarity">
    <text evidence="1">Belongs to the 'GDXG' lipolytic enzyme family.</text>
</comment>
<dbReference type="InterPro" id="IPR013094">
    <property type="entry name" value="AB_hydrolase_3"/>
</dbReference>
<name>A0A9R1VR60_LACSA</name>
<gene>
    <name evidence="3" type="ORF">LSAT_V11C400169230</name>
</gene>
<proteinExistence type="inferred from homology"/>
<dbReference type="InterPro" id="IPR029058">
    <property type="entry name" value="AB_hydrolase_fold"/>
</dbReference>
<dbReference type="PANTHER" id="PTHR23024:SF135">
    <property type="entry name" value="CELL DEATH ASSOCIATED PROTEIN"/>
    <property type="match status" value="1"/>
</dbReference>
<dbReference type="EMBL" id="NBSK02000004">
    <property type="protein sequence ID" value="KAJ0209400.1"/>
    <property type="molecule type" value="Genomic_DNA"/>
</dbReference>
<dbReference type="AlphaFoldDB" id="A0A9R1VR60"/>
<evidence type="ECO:0000313" key="3">
    <source>
        <dbReference type="EMBL" id="KAJ0209400.1"/>
    </source>
</evidence>
<feature type="domain" description="Alpha/beta hydrolase fold-3" evidence="2">
    <location>
        <begin position="123"/>
        <end position="342"/>
    </location>
</feature>
<sequence>MDPHNFYSSTNLSSTTPIKIPNIQIPFIHLEPFPLLKIIIKKMAPQRTIVDQVSGWLTVYDGGFVDRTWTGPPQFKFMSDPVPPHHNFNNGVATHDLFTHPDADHRVRVYLPEIPDSGKLPIILHFHGGGFCISQADWFMYYNTYTRLSREAGAIVVSTYLRLAPEHRLPAAIDDAYSTLLWLQDLADEKVHEPWLSSKGDFNRVFLIGDSSGGNIVHQVAKKAAGENLHPLTLAGAIPIHPGFLRSEKSKSELEKPESPFLTLDMLYKFLKLGLPMGSTRDHPITCPMGEVLQGVDLPPYLLCVAEEDLVIDTEMEFYEEMKKAGKKVELLVSNGVGHSFYLNKIAIDVDPKTSVETHKLIQGISDFIRNH</sequence>
<dbReference type="Gene3D" id="3.40.50.1820">
    <property type="entry name" value="alpha/beta hydrolase"/>
    <property type="match status" value="1"/>
</dbReference>
<dbReference type="PANTHER" id="PTHR23024">
    <property type="entry name" value="ARYLACETAMIDE DEACETYLASE"/>
    <property type="match status" value="1"/>
</dbReference>
<dbReference type="GO" id="GO:0016787">
    <property type="term" value="F:hydrolase activity"/>
    <property type="evidence" value="ECO:0007669"/>
    <property type="project" value="InterPro"/>
</dbReference>
<evidence type="ECO:0000259" key="2">
    <source>
        <dbReference type="Pfam" id="PF07859"/>
    </source>
</evidence>
<organism evidence="3 4">
    <name type="scientific">Lactuca sativa</name>
    <name type="common">Garden lettuce</name>
    <dbReference type="NCBI Taxonomy" id="4236"/>
    <lineage>
        <taxon>Eukaryota</taxon>
        <taxon>Viridiplantae</taxon>
        <taxon>Streptophyta</taxon>
        <taxon>Embryophyta</taxon>
        <taxon>Tracheophyta</taxon>
        <taxon>Spermatophyta</taxon>
        <taxon>Magnoliopsida</taxon>
        <taxon>eudicotyledons</taxon>
        <taxon>Gunneridae</taxon>
        <taxon>Pentapetalae</taxon>
        <taxon>asterids</taxon>
        <taxon>campanulids</taxon>
        <taxon>Asterales</taxon>
        <taxon>Asteraceae</taxon>
        <taxon>Cichorioideae</taxon>
        <taxon>Cichorieae</taxon>
        <taxon>Lactucinae</taxon>
        <taxon>Lactuca</taxon>
    </lineage>
</organism>
<dbReference type="InterPro" id="IPR050466">
    <property type="entry name" value="Carboxylest/Gibb_receptor"/>
</dbReference>
<dbReference type="SUPFAM" id="SSF53474">
    <property type="entry name" value="alpha/beta-Hydrolases"/>
    <property type="match status" value="1"/>
</dbReference>